<organism evidence="2 3">
    <name type="scientific">Ktedonobacter racemifer DSM 44963</name>
    <dbReference type="NCBI Taxonomy" id="485913"/>
    <lineage>
        <taxon>Bacteria</taxon>
        <taxon>Bacillati</taxon>
        <taxon>Chloroflexota</taxon>
        <taxon>Ktedonobacteria</taxon>
        <taxon>Ktedonobacterales</taxon>
        <taxon>Ktedonobacteraceae</taxon>
        <taxon>Ktedonobacter</taxon>
    </lineage>
</organism>
<gene>
    <name evidence="2" type="ORF">Krac_5847</name>
</gene>
<dbReference type="InParanoid" id="D6TX11"/>
<dbReference type="Pfam" id="PF09851">
    <property type="entry name" value="SHOCT"/>
    <property type="match status" value="1"/>
</dbReference>
<evidence type="ECO:0000313" key="3">
    <source>
        <dbReference type="Proteomes" id="UP000004508"/>
    </source>
</evidence>
<dbReference type="RefSeq" id="WP_007916498.1">
    <property type="nucleotide sequence ID" value="NZ_ADVG01000003.1"/>
</dbReference>
<keyword evidence="3" id="KW-1185">Reference proteome</keyword>
<evidence type="ECO:0000259" key="1">
    <source>
        <dbReference type="Pfam" id="PF09851"/>
    </source>
</evidence>
<reference evidence="2 3" key="1">
    <citation type="journal article" date="2011" name="Stand. Genomic Sci.">
        <title>Non-contiguous finished genome sequence and contextual data of the filamentous soil bacterium Ktedonobacter racemifer type strain (SOSP1-21).</title>
        <authorList>
            <person name="Chang Y.J."/>
            <person name="Land M."/>
            <person name="Hauser L."/>
            <person name="Chertkov O."/>
            <person name="Del Rio T.G."/>
            <person name="Nolan M."/>
            <person name="Copeland A."/>
            <person name="Tice H."/>
            <person name="Cheng J.F."/>
            <person name="Lucas S."/>
            <person name="Han C."/>
            <person name="Goodwin L."/>
            <person name="Pitluck S."/>
            <person name="Ivanova N."/>
            <person name="Ovchinikova G."/>
            <person name="Pati A."/>
            <person name="Chen A."/>
            <person name="Palaniappan K."/>
            <person name="Mavromatis K."/>
            <person name="Liolios K."/>
            <person name="Brettin T."/>
            <person name="Fiebig A."/>
            <person name="Rohde M."/>
            <person name="Abt B."/>
            <person name="Goker M."/>
            <person name="Detter J.C."/>
            <person name="Woyke T."/>
            <person name="Bristow J."/>
            <person name="Eisen J.A."/>
            <person name="Markowitz V."/>
            <person name="Hugenholtz P."/>
            <person name="Kyrpides N.C."/>
            <person name="Klenk H.P."/>
            <person name="Lapidus A."/>
        </authorList>
    </citation>
    <scope>NUCLEOTIDE SEQUENCE [LARGE SCALE GENOMIC DNA]</scope>
    <source>
        <strain evidence="3">DSM 44963</strain>
    </source>
</reference>
<accession>D6TX11</accession>
<sequence length="161" mass="18004">MGVTGSSSRREYKGRNSTLFITDTGVIIQEIRRAFKPKIGEITIPFKSIVEVHFRKPGFGTEGYIDLRIAGTPNYSSRIRRTHIVTFKGKKMTTLFEEAKSLIEQQIAKSVNSDQIAPQKAQTGSNDVVSQLERLATLKNKGILTEAEFQAQKQKILAGKF</sequence>
<dbReference type="AlphaFoldDB" id="D6TX11"/>
<feature type="domain" description="SHOCT" evidence="1">
    <location>
        <begin position="130"/>
        <end position="157"/>
    </location>
</feature>
<comment type="caution">
    <text evidence="2">The sequence shown here is derived from an EMBL/GenBank/DDBJ whole genome shotgun (WGS) entry which is preliminary data.</text>
</comment>
<dbReference type="InterPro" id="IPR018649">
    <property type="entry name" value="SHOCT"/>
</dbReference>
<name>D6TX11_KTERA</name>
<protein>
    <recommendedName>
        <fullName evidence="1">SHOCT domain-containing protein</fullName>
    </recommendedName>
</protein>
<evidence type="ECO:0000313" key="2">
    <source>
        <dbReference type="EMBL" id="EFH84744.1"/>
    </source>
</evidence>
<dbReference type="EMBL" id="ADVG01000003">
    <property type="protein sequence ID" value="EFH84744.1"/>
    <property type="molecule type" value="Genomic_DNA"/>
</dbReference>
<dbReference type="Proteomes" id="UP000004508">
    <property type="component" value="Unassembled WGS sequence"/>
</dbReference>
<proteinExistence type="predicted"/>